<proteinExistence type="predicted"/>
<protein>
    <submittedName>
        <fullName evidence="1">Uncharacterized protein</fullName>
    </submittedName>
</protein>
<reference evidence="1" key="1">
    <citation type="submission" date="2018-05" db="EMBL/GenBank/DDBJ databases">
        <authorList>
            <person name="Lanie J.A."/>
            <person name="Ng W.-L."/>
            <person name="Kazmierczak K.M."/>
            <person name="Andrzejewski T.M."/>
            <person name="Davidsen T.M."/>
            <person name="Wayne K.J."/>
            <person name="Tettelin H."/>
            <person name="Glass J.I."/>
            <person name="Rusch D."/>
            <person name="Podicherti R."/>
            <person name="Tsui H.-C.T."/>
            <person name="Winkler M.E."/>
        </authorList>
    </citation>
    <scope>NUCLEOTIDE SEQUENCE</scope>
</reference>
<sequence>MPNLVVSHQAIMRSLEDLASFYIELGDPKPTLVTLASGGITLAVDLVRI</sequence>
<organism evidence="1">
    <name type="scientific">marine metagenome</name>
    <dbReference type="NCBI Taxonomy" id="408172"/>
    <lineage>
        <taxon>unclassified sequences</taxon>
        <taxon>metagenomes</taxon>
        <taxon>ecological metagenomes</taxon>
    </lineage>
</organism>
<feature type="non-terminal residue" evidence="1">
    <location>
        <position position="49"/>
    </location>
</feature>
<dbReference type="EMBL" id="UINC01127938">
    <property type="protein sequence ID" value="SVD07385.1"/>
    <property type="molecule type" value="Genomic_DNA"/>
</dbReference>
<name>A0A382SD73_9ZZZZ</name>
<gene>
    <name evidence="1" type="ORF">METZ01_LOCUS360239</name>
</gene>
<evidence type="ECO:0000313" key="1">
    <source>
        <dbReference type="EMBL" id="SVD07385.1"/>
    </source>
</evidence>
<accession>A0A382SD73</accession>
<dbReference type="AlphaFoldDB" id="A0A382SD73"/>